<dbReference type="GO" id="GO:0005525">
    <property type="term" value="F:GTP binding"/>
    <property type="evidence" value="ECO:0007669"/>
    <property type="project" value="UniProtKB-KW"/>
</dbReference>
<dbReference type="InterPro" id="IPR027417">
    <property type="entry name" value="P-loop_NTPase"/>
</dbReference>
<dbReference type="Gene3D" id="2.40.30.10">
    <property type="entry name" value="Translation factors"/>
    <property type="match status" value="1"/>
</dbReference>
<dbReference type="Pfam" id="PF25461">
    <property type="entry name" value="Beta-barrel_SelB"/>
    <property type="match status" value="1"/>
</dbReference>
<dbReference type="SUPFAM" id="SSF46785">
    <property type="entry name" value="Winged helix' DNA-binding domain"/>
    <property type="match status" value="3"/>
</dbReference>
<dbReference type="InterPro" id="IPR057335">
    <property type="entry name" value="Beta-barrel_SelB"/>
</dbReference>
<evidence type="ECO:0000256" key="8">
    <source>
        <dbReference type="ARBA" id="ARBA00031615"/>
    </source>
</evidence>
<keyword evidence="5" id="KW-0648">Protein biosynthesis</keyword>
<dbReference type="Pfam" id="PF03144">
    <property type="entry name" value="GTP_EFTU_D2"/>
    <property type="match status" value="1"/>
</dbReference>
<dbReference type="Gene3D" id="1.10.10.10">
    <property type="entry name" value="Winged helix-like DNA-binding domain superfamily/Winged helix DNA-binding domain"/>
    <property type="match status" value="1"/>
</dbReference>
<protein>
    <recommendedName>
        <fullName evidence="2">Selenocysteine-specific elongation factor</fullName>
    </recommendedName>
    <alternativeName>
        <fullName evidence="8">SelB translation factor</fullName>
    </alternativeName>
</protein>
<dbReference type="PROSITE" id="PS00301">
    <property type="entry name" value="G_TR_1"/>
    <property type="match status" value="1"/>
</dbReference>
<comment type="function">
    <text evidence="7">Translation factor necessary for the incorporation of selenocysteine into proteins. It probably replaces EF-Tu for the insertion of selenocysteine directed by the UGA codon. SelB binds GTP and GDP.</text>
</comment>
<dbReference type="InterPro" id="IPR004535">
    <property type="entry name" value="Transl_elong_SelB"/>
</dbReference>
<name>A0A832GQN0_9BACT</name>
<dbReference type="Gene3D" id="3.40.50.300">
    <property type="entry name" value="P-loop containing nucleotide triphosphate hydrolases"/>
    <property type="match status" value="1"/>
</dbReference>
<dbReference type="Gene3D" id="1.10.10.2770">
    <property type="match status" value="1"/>
</dbReference>
<accession>A0A832GQN0</accession>
<evidence type="ECO:0000256" key="3">
    <source>
        <dbReference type="ARBA" id="ARBA00022490"/>
    </source>
</evidence>
<dbReference type="InterPro" id="IPR005225">
    <property type="entry name" value="Small_GTP-bd"/>
</dbReference>
<keyword evidence="6" id="KW-0342">GTP-binding</keyword>
<dbReference type="Pfam" id="PF00009">
    <property type="entry name" value="GTP_EFTU"/>
    <property type="match status" value="1"/>
</dbReference>
<dbReference type="InterPro" id="IPR000795">
    <property type="entry name" value="T_Tr_GTP-bd_dom"/>
</dbReference>
<dbReference type="InterPro" id="IPR036390">
    <property type="entry name" value="WH_DNA-bd_sf"/>
</dbReference>
<comment type="subcellular location">
    <subcellularLocation>
        <location evidence="1">Cytoplasm</location>
    </subcellularLocation>
</comment>
<dbReference type="CDD" id="cd15491">
    <property type="entry name" value="selB_III"/>
    <property type="match status" value="1"/>
</dbReference>
<dbReference type="CDD" id="cd03696">
    <property type="entry name" value="SelB_II"/>
    <property type="match status" value="1"/>
</dbReference>
<dbReference type="InterPro" id="IPR036388">
    <property type="entry name" value="WH-like_DNA-bd_sf"/>
</dbReference>
<dbReference type="GO" id="GO:0005829">
    <property type="term" value="C:cytosol"/>
    <property type="evidence" value="ECO:0007669"/>
    <property type="project" value="TreeGrafter"/>
</dbReference>
<dbReference type="NCBIfam" id="TIGR00475">
    <property type="entry name" value="selB"/>
    <property type="match status" value="1"/>
</dbReference>
<keyword evidence="3" id="KW-0963">Cytoplasm</keyword>
<reference evidence="10" key="1">
    <citation type="journal article" date="2020" name="mSystems">
        <title>Genome- and Community-Level Interaction Insights into Carbon Utilization and Element Cycling Functions of Hydrothermarchaeota in Hydrothermal Sediment.</title>
        <authorList>
            <person name="Zhou Z."/>
            <person name="Liu Y."/>
            <person name="Xu W."/>
            <person name="Pan J."/>
            <person name="Luo Z.H."/>
            <person name="Li M."/>
        </authorList>
    </citation>
    <scope>NUCLEOTIDE SEQUENCE [LARGE SCALE GENOMIC DNA]</scope>
    <source>
        <strain evidence="10">SpSt-605</strain>
    </source>
</reference>
<comment type="caution">
    <text evidence="10">The sequence shown here is derived from an EMBL/GenBank/DDBJ whole genome shotgun (WGS) entry which is preliminary data.</text>
</comment>
<dbReference type="SUPFAM" id="SSF52540">
    <property type="entry name" value="P-loop containing nucleoside triphosphate hydrolases"/>
    <property type="match status" value="1"/>
</dbReference>
<dbReference type="InterPro" id="IPR050055">
    <property type="entry name" value="EF-Tu_GTPase"/>
</dbReference>
<dbReference type="AlphaFoldDB" id="A0A832GQN0"/>
<dbReference type="EMBL" id="DSZU01000146">
    <property type="protein sequence ID" value="HGV56001.1"/>
    <property type="molecule type" value="Genomic_DNA"/>
</dbReference>
<dbReference type="PROSITE" id="PS51722">
    <property type="entry name" value="G_TR_2"/>
    <property type="match status" value="1"/>
</dbReference>
<dbReference type="NCBIfam" id="TIGR00231">
    <property type="entry name" value="small_GTP"/>
    <property type="match status" value="1"/>
</dbReference>
<dbReference type="Pfam" id="PF09106">
    <property type="entry name" value="WHD_2nd_SelB"/>
    <property type="match status" value="1"/>
</dbReference>
<dbReference type="SUPFAM" id="SSF50465">
    <property type="entry name" value="EF-Tu/eEF-1alpha/eIF2-gamma C-terminal domain"/>
    <property type="match status" value="1"/>
</dbReference>
<dbReference type="GO" id="GO:0003723">
    <property type="term" value="F:RNA binding"/>
    <property type="evidence" value="ECO:0007669"/>
    <property type="project" value="InterPro"/>
</dbReference>
<dbReference type="PANTHER" id="PTHR43721:SF22">
    <property type="entry name" value="ELONGATION FACTOR TU, MITOCHONDRIAL"/>
    <property type="match status" value="1"/>
</dbReference>
<evidence type="ECO:0000256" key="7">
    <source>
        <dbReference type="ARBA" id="ARBA00025526"/>
    </source>
</evidence>
<evidence type="ECO:0000313" key="10">
    <source>
        <dbReference type="EMBL" id="HGV56001.1"/>
    </source>
</evidence>
<dbReference type="InterPro" id="IPR004161">
    <property type="entry name" value="EFTu-like_2"/>
</dbReference>
<organism evidence="10">
    <name type="scientific">Caldimicrobium thiodismutans</name>
    <dbReference type="NCBI Taxonomy" id="1653476"/>
    <lineage>
        <taxon>Bacteria</taxon>
        <taxon>Pseudomonadati</taxon>
        <taxon>Thermodesulfobacteriota</taxon>
        <taxon>Thermodesulfobacteria</taxon>
        <taxon>Thermodesulfobacteriales</taxon>
        <taxon>Thermodesulfobacteriaceae</taxon>
        <taxon>Caldimicrobium</taxon>
    </lineage>
</organism>
<evidence type="ECO:0000256" key="4">
    <source>
        <dbReference type="ARBA" id="ARBA00022741"/>
    </source>
</evidence>
<dbReference type="InterPro" id="IPR015190">
    <property type="entry name" value="Elong_fac_SelB-wing-hlx_typ-2"/>
</dbReference>
<evidence type="ECO:0000259" key="9">
    <source>
        <dbReference type="PROSITE" id="PS51722"/>
    </source>
</evidence>
<evidence type="ECO:0000256" key="1">
    <source>
        <dbReference type="ARBA" id="ARBA00004496"/>
    </source>
</evidence>
<dbReference type="InterPro" id="IPR009001">
    <property type="entry name" value="Transl_elong_EF1A/Init_IF2_C"/>
</dbReference>
<keyword evidence="4" id="KW-0547">Nucleotide-binding</keyword>
<dbReference type="Pfam" id="PF09107">
    <property type="entry name" value="WHD_3rd_SelB"/>
    <property type="match status" value="1"/>
</dbReference>
<dbReference type="SUPFAM" id="SSF50447">
    <property type="entry name" value="Translation proteins"/>
    <property type="match status" value="1"/>
</dbReference>
<keyword evidence="10" id="KW-0251">Elongation factor</keyword>
<dbReference type="GO" id="GO:0001514">
    <property type="term" value="P:selenocysteine incorporation"/>
    <property type="evidence" value="ECO:0007669"/>
    <property type="project" value="InterPro"/>
</dbReference>
<dbReference type="PANTHER" id="PTHR43721">
    <property type="entry name" value="ELONGATION FACTOR TU-RELATED"/>
    <property type="match status" value="1"/>
</dbReference>
<dbReference type="InterPro" id="IPR009000">
    <property type="entry name" value="Transl_B-barrel_sf"/>
</dbReference>
<evidence type="ECO:0000256" key="2">
    <source>
        <dbReference type="ARBA" id="ARBA00015953"/>
    </source>
</evidence>
<dbReference type="GO" id="GO:0003924">
    <property type="term" value="F:GTPase activity"/>
    <property type="evidence" value="ECO:0007669"/>
    <property type="project" value="InterPro"/>
</dbReference>
<proteinExistence type="predicted"/>
<dbReference type="CDD" id="cd04171">
    <property type="entry name" value="SelB"/>
    <property type="match status" value="1"/>
</dbReference>
<evidence type="ECO:0000256" key="5">
    <source>
        <dbReference type="ARBA" id="ARBA00022917"/>
    </source>
</evidence>
<dbReference type="PRINTS" id="PR00315">
    <property type="entry name" value="ELONGATNFCT"/>
</dbReference>
<dbReference type="GO" id="GO:0003746">
    <property type="term" value="F:translation elongation factor activity"/>
    <property type="evidence" value="ECO:0007669"/>
    <property type="project" value="UniProtKB-KW"/>
</dbReference>
<sequence length="641" mass="73187">MEELSKSIVIGTAGHIDHGKTSLVKALTGIDTDRLREEKERGITIDIGFANLRLPSNILASIVDVPGHERFIRNMVAGASGIDLVILVVAADEGIMPQTKEHLEICELLGIKDGVVVLTKVDLVDKEWLEFIRGEVEEFLKGTFLERAPIVYFSAKTLEGKEELIKILDEKAKSITTKDLSQPFRLPIDGVFHIKGFGLIVRGTAISGEVGLNQELMLYPQMKRVKVRNIQVHGVNREKAFAGMRVALNITGAEKEEISRGDVIADLGVLEPTQWLDVEIQVLKEIEPPLKNFENLLFYVGTSEVLGKLVLFNRDSLKAGERDIAQLFLQKPVCVWRGDRFILRRAGTNQTVAGGWILNPLGFRRKRTKPWERKDLEILTEKEPQKLILHYLEKKGPLGLPFKQLELHLSIFGETLKNLLQQLGEKIILIKSGEENYLFSQKSLLELKEEILEKLKKYHENNPFSPGLSKEFLKSRLSSDIREQLFERALGDLVSEGKVIKERELYSLTTHKKFSSTESEALKKEIEEKFLKEGLTPKDYEEILLEFKDNYKAASELFKVLIREGKLVKITDKLVYHILTLKEVEEKVMEYFRVNKELTISDFRKLLGEGVSRKFLIPLLEYLDKEKITLRIGDKRVLRKK</sequence>
<dbReference type="InterPro" id="IPR015191">
    <property type="entry name" value="SelB_WHD4"/>
</dbReference>
<gene>
    <name evidence="10" type="primary">selB</name>
    <name evidence="10" type="ORF">ENT73_08000</name>
</gene>
<feature type="domain" description="Tr-type G" evidence="9">
    <location>
        <begin position="5"/>
        <end position="176"/>
    </location>
</feature>
<dbReference type="InterPro" id="IPR031157">
    <property type="entry name" value="G_TR_CS"/>
</dbReference>
<evidence type="ECO:0000256" key="6">
    <source>
        <dbReference type="ARBA" id="ARBA00023134"/>
    </source>
</evidence>